<sequence length="170" mass="19406">MTGLLFEEWLRSINEKFKKEEKKVCLFIDNCPAHPKVQLSNIKLVFFPPNCTSKLQPCDQGIIANFKHYYRQLVLHKIIVAIDNRTESCVPVADCTELFPFTLLDALKTTRTAWGCVERSTIANCFRHAGFVILEDTELDNGGETEQEESRMEEFVSAFDRVTTLLGVTV</sequence>
<name>A0AAN9BKW2_9CAEN</name>
<dbReference type="Pfam" id="PF03184">
    <property type="entry name" value="DDE_1"/>
    <property type="match status" value="1"/>
</dbReference>
<dbReference type="GO" id="GO:0005634">
    <property type="term" value="C:nucleus"/>
    <property type="evidence" value="ECO:0007669"/>
    <property type="project" value="TreeGrafter"/>
</dbReference>
<accession>A0AAN9BKW2</accession>
<protein>
    <recommendedName>
        <fullName evidence="1">DDE-1 domain-containing protein</fullName>
    </recommendedName>
</protein>
<evidence type="ECO:0000259" key="1">
    <source>
        <dbReference type="Pfam" id="PF03184"/>
    </source>
</evidence>
<organism evidence="2 3">
    <name type="scientific">Littorina saxatilis</name>
    <dbReference type="NCBI Taxonomy" id="31220"/>
    <lineage>
        <taxon>Eukaryota</taxon>
        <taxon>Metazoa</taxon>
        <taxon>Spiralia</taxon>
        <taxon>Lophotrochozoa</taxon>
        <taxon>Mollusca</taxon>
        <taxon>Gastropoda</taxon>
        <taxon>Caenogastropoda</taxon>
        <taxon>Littorinimorpha</taxon>
        <taxon>Littorinoidea</taxon>
        <taxon>Littorinidae</taxon>
        <taxon>Littorina</taxon>
    </lineage>
</organism>
<feature type="domain" description="DDE-1" evidence="1">
    <location>
        <begin position="1"/>
        <end position="126"/>
    </location>
</feature>
<dbReference type="InterPro" id="IPR050863">
    <property type="entry name" value="CenT-Element_Derived"/>
</dbReference>
<dbReference type="Proteomes" id="UP001374579">
    <property type="component" value="Unassembled WGS sequence"/>
</dbReference>
<dbReference type="PANTHER" id="PTHR19303">
    <property type="entry name" value="TRANSPOSON"/>
    <property type="match status" value="1"/>
</dbReference>
<dbReference type="EMBL" id="JBAMIC010000004">
    <property type="protein sequence ID" value="KAK7108008.1"/>
    <property type="molecule type" value="Genomic_DNA"/>
</dbReference>
<evidence type="ECO:0000313" key="2">
    <source>
        <dbReference type="EMBL" id="KAK7108008.1"/>
    </source>
</evidence>
<keyword evidence="3" id="KW-1185">Reference proteome</keyword>
<evidence type="ECO:0000313" key="3">
    <source>
        <dbReference type="Proteomes" id="UP001374579"/>
    </source>
</evidence>
<proteinExistence type="predicted"/>
<dbReference type="InterPro" id="IPR004875">
    <property type="entry name" value="DDE_SF_endonuclease_dom"/>
</dbReference>
<reference evidence="2 3" key="1">
    <citation type="submission" date="2024-02" db="EMBL/GenBank/DDBJ databases">
        <title>Chromosome-scale genome assembly of the rough periwinkle Littorina saxatilis.</title>
        <authorList>
            <person name="De Jode A."/>
            <person name="Faria R."/>
            <person name="Formenti G."/>
            <person name="Sims Y."/>
            <person name="Smith T.P."/>
            <person name="Tracey A."/>
            <person name="Wood J.M.D."/>
            <person name="Zagrodzka Z.B."/>
            <person name="Johannesson K."/>
            <person name="Butlin R.K."/>
            <person name="Leder E.H."/>
        </authorList>
    </citation>
    <scope>NUCLEOTIDE SEQUENCE [LARGE SCALE GENOMIC DNA]</scope>
    <source>
        <strain evidence="2">Snail1</strain>
        <tissue evidence="2">Muscle</tissue>
    </source>
</reference>
<dbReference type="GO" id="GO:0003677">
    <property type="term" value="F:DNA binding"/>
    <property type="evidence" value="ECO:0007669"/>
    <property type="project" value="TreeGrafter"/>
</dbReference>
<dbReference type="PANTHER" id="PTHR19303:SF73">
    <property type="entry name" value="PROTEIN PDC2"/>
    <property type="match status" value="1"/>
</dbReference>
<gene>
    <name evidence="2" type="ORF">V1264_015814</name>
</gene>
<comment type="caution">
    <text evidence="2">The sequence shown here is derived from an EMBL/GenBank/DDBJ whole genome shotgun (WGS) entry which is preliminary data.</text>
</comment>
<dbReference type="AlphaFoldDB" id="A0AAN9BKW2"/>